<dbReference type="UniPathway" id="UPA00251">
    <property type="reaction ID" value="UER00320"/>
</dbReference>
<dbReference type="InterPro" id="IPR039793">
    <property type="entry name" value="UROS/Hem4"/>
</dbReference>
<dbReference type="PANTHER" id="PTHR38042:SF1">
    <property type="entry name" value="UROPORPHYRINOGEN-III SYNTHASE, CHLOROPLASTIC"/>
    <property type="match status" value="1"/>
</dbReference>
<dbReference type="InterPro" id="IPR036108">
    <property type="entry name" value="4pyrrol_syn_uPrphyn_synt_sf"/>
</dbReference>
<dbReference type="NCBIfam" id="NF004585">
    <property type="entry name" value="PRK05928.2-2"/>
    <property type="match status" value="1"/>
</dbReference>
<evidence type="ECO:0000256" key="5">
    <source>
        <dbReference type="ARBA" id="ARBA00023244"/>
    </source>
</evidence>
<comment type="pathway">
    <text evidence="1 9">Porphyrin-containing compound metabolism; protoporphyrin-IX biosynthesis; coproporphyrinogen-III from 5-aminolevulinate: step 3/4.</text>
</comment>
<dbReference type="Proteomes" id="UP000189475">
    <property type="component" value="Unassembled WGS sequence"/>
</dbReference>
<dbReference type="EC" id="4.2.1.75" evidence="3 9"/>
<evidence type="ECO:0000256" key="6">
    <source>
        <dbReference type="ARBA" id="ARBA00037589"/>
    </source>
</evidence>
<sequence>MKQVLVTRPQESGKELCQMLNARGMKSVHQPLIEIQPGHELIGLHDALNNSDIIIAVSQYAVSFATHSLAQQGQSWPKPCRYFAVGQKTAQCLSKACGQTVHFPDISDSEHLVALPELVDIIDKNVVILRGNGGRDIIYDTLAARGAKVSYKEVYQRTNVPILAKQRLTEWQAMGIDTLVITSQQQLTLFMGLFKDIETNWPTQQTLLVPSKRIADYADTLGFTQIIVSGSAHNTDLVAALSPNQQDSSNDK</sequence>
<evidence type="ECO:0000256" key="8">
    <source>
        <dbReference type="ARBA" id="ARBA00048617"/>
    </source>
</evidence>
<dbReference type="SUPFAM" id="SSF69618">
    <property type="entry name" value="HemD-like"/>
    <property type="match status" value="1"/>
</dbReference>
<comment type="catalytic activity">
    <reaction evidence="8 9">
        <text>hydroxymethylbilane = uroporphyrinogen III + H2O</text>
        <dbReference type="Rhea" id="RHEA:18965"/>
        <dbReference type="ChEBI" id="CHEBI:15377"/>
        <dbReference type="ChEBI" id="CHEBI:57308"/>
        <dbReference type="ChEBI" id="CHEBI:57845"/>
        <dbReference type="EC" id="4.2.1.75"/>
    </reaction>
</comment>
<keyword evidence="12" id="KW-1185">Reference proteome</keyword>
<comment type="function">
    <text evidence="6 9">Catalyzes cyclization of the linear tetrapyrrole, hydroxymethylbilane, to the macrocyclic uroporphyrinogen III.</text>
</comment>
<name>A0A1R4B834_9VIBR</name>
<dbReference type="OrthoDB" id="9787650at2"/>
<comment type="similarity">
    <text evidence="2 9">Belongs to the uroporphyrinogen-III synthase family.</text>
</comment>
<keyword evidence="5 9" id="KW-0627">Porphyrin biosynthesis</keyword>
<evidence type="ECO:0000256" key="3">
    <source>
        <dbReference type="ARBA" id="ARBA00013109"/>
    </source>
</evidence>
<evidence type="ECO:0000256" key="1">
    <source>
        <dbReference type="ARBA" id="ARBA00004772"/>
    </source>
</evidence>
<evidence type="ECO:0000256" key="2">
    <source>
        <dbReference type="ARBA" id="ARBA00008133"/>
    </source>
</evidence>
<evidence type="ECO:0000313" key="11">
    <source>
        <dbReference type="EMBL" id="SJL85074.1"/>
    </source>
</evidence>
<dbReference type="Gene3D" id="3.40.50.10090">
    <property type="match status" value="2"/>
</dbReference>
<dbReference type="GO" id="GO:0006782">
    <property type="term" value="P:protoporphyrinogen IX biosynthetic process"/>
    <property type="evidence" value="ECO:0007669"/>
    <property type="project" value="UniProtKB-UniRule"/>
</dbReference>
<dbReference type="CDD" id="cd06578">
    <property type="entry name" value="HemD"/>
    <property type="match status" value="1"/>
</dbReference>
<dbReference type="STRING" id="1918946.VPAL9027_03097"/>
<evidence type="ECO:0000256" key="4">
    <source>
        <dbReference type="ARBA" id="ARBA00023239"/>
    </source>
</evidence>
<dbReference type="EMBL" id="FUFT01000009">
    <property type="protein sequence ID" value="SJL85074.1"/>
    <property type="molecule type" value="Genomic_DNA"/>
</dbReference>
<proteinExistence type="inferred from homology"/>
<evidence type="ECO:0000313" key="12">
    <source>
        <dbReference type="Proteomes" id="UP000189475"/>
    </source>
</evidence>
<feature type="domain" description="Tetrapyrrole biosynthesis uroporphyrinogen III synthase" evidence="10">
    <location>
        <begin position="18"/>
        <end position="238"/>
    </location>
</feature>
<dbReference type="GO" id="GO:0004852">
    <property type="term" value="F:uroporphyrinogen-III synthase activity"/>
    <property type="evidence" value="ECO:0007669"/>
    <property type="project" value="UniProtKB-UniRule"/>
</dbReference>
<dbReference type="AlphaFoldDB" id="A0A1R4B834"/>
<dbReference type="GO" id="GO:0006780">
    <property type="term" value="P:uroporphyrinogen III biosynthetic process"/>
    <property type="evidence" value="ECO:0007669"/>
    <property type="project" value="UniProtKB-UniRule"/>
</dbReference>
<organism evidence="11 12">
    <name type="scientific">Vibrio palustris</name>
    <dbReference type="NCBI Taxonomy" id="1918946"/>
    <lineage>
        <taxon>Bacteria</taxon>
        <taxon>Pseudomonadati</taxon>
        <taxon>Pseudomonadota</taxon>
        <taxon>Gammaproteobacteria</taxon>
        <taxon>Vibrionales</taxon>
        <taxon>Vibrionaceae</taxon>
        <taxon>Vibrio</taxon>
    </lineage>
</organism>
<dbReference type="PANTHER" id="PTHR38042">
    <property type="entry name" value="UROPORPHYRINOGEN-III SYNTHASE, CHLOROPLASTIC"/>
    <property type="match status" value="1"/>
</dbReference>
<dbReference type="RefSeq" id="WP_077315465.1">
    <property type="nucleotide sequence ID" value="NZ_AP024887.1"/>
</dbReference>
<keyword evidence="4 9" id="KW-0456">Lyase</keyword>
<dbReference type="InterPro" id="IPR003754">
    <property type="entry name" value="4pyrrol_synth_uPrphyn_synth"/>
</dbReference>
<evidence type="ECO:0000256" key="7">
    <source>
        <dbReference type="ARBA" id="ARBA00040167"/>
    </source>
</evidence>
<protein>
    <recommendedName>
        <fullName evidence="7 9">Uroporphyrinogen-III synthase</fullName>
        <ecNumber evidence="3 9">4.2.1.75</ecNumber>
    </recommendedName>
</protein>
<dbReference type="Pfam" id="PF02602">
    <property type="entry name" value="HEM4"/>
    <property type="match status" value="1"/>
</dbReference>
<evidence type="ECO:0000259" key="10">
    <source>
        <dbReference type="Pfam" id="PF02602"/>
    </source>
</evidence>
<accession>A0A1R4B834</accession>
<evidence type="ECO:0000256" key="9">
    <source>
        <dbReference type="RuleBase" id="RU366031"/>
    </source>
</evidence>
<reference evidence="11 12" key="1">
    <citation type="submission" date="2017-02" db="EMBL/GenBank/DDBJ databases">
        <authorList>
            <person name="Peterson S.W."/>
        </authorList>
    </citation>
    <scope>NUCLEOTIDE SEQUENCE [LARGE SCALE GENOMIC DNA]</scope>
    <source>
        <strain evidence="11 12">CECT 9027</strain>
    </source>
</reference>
<gene>
    <name evidence="11" type="primary">hemD</name>
    <name evidence="11" type="ORF">VPAL9027_03097</name>
</gene>